<keyword evidence="2" id="KW-1185">Reference proteome</keyword>
<gene>
    <name evidence="1" type="ORF">MLD38_031054</name>
</gene>
<organism evidence="1 2">
    <name type="scientific">Melastoma candidum</name>
    <dbReference type="NCBI Taxonomy" id="119954"/>
    <lineage>
        <taxon>Eukaryota</taxon>
        <taxon>Viridiplantae</taxon>
        <taxon>Streptophyta</taxon>
        <taxon>Embryophyta</taxon>
        <taxon>Tracheophyta</taxon>
        <taxon>Spermatophyta</taxon>
        <taxon>Magnoliopsida</taxon>
        <taxon>eudicotyledons</taxon>
        <taxon>Gunneridae</taxon>
        <taxon>Pentapetalae</taxon>
        <taxon>rosids</taxon>
        <taxon>malvids</taxon>
        <taxon>Myrtales</taxon>
        <taxon>Melastomataceae</taxon>
        <taxon>Melastomatoideae</taxon>
        <taxon>Melastomateae</taxon>
        <taxon>Melastoma</taxon>
    </lineage>
</organism>
<evidence type="ECO:0000313" key="1">
    <source>
        <dbReference type="EMBL" id="KAI4325675.1"/>
    </source>
</evidence>
<name>A0ACB9MN60_9MYRT</name>
<proteinExistence type="predicted"/>
<accession>A0ACB9MN60</accession>
<evidence type="ECO:0000313" key="2">
    <source>
        <dbReference type="Proteomes" id="UP001057402"/>
    </source>
</evidence>
<sequence length="311" mass="35516">MGKWRKVAASRGGPSFSHLFFADDLLIFGEATMKNARAIKRALQEFCDLSGQQVNNNKSHNLFSPNVNSRFSRKIASETGCKIIENLGKYLGFPLRTGRVNDNAFNSVTERVRKKLAGWQTKFLSKVARVVVIKSVAEAIPAYLMSCLKWPRKALELDRINRNFLRGSTEENKKLHLLNWHQVTKRKEEGGLGLFRAKDINTALLSGLAWRLRLEQNTQWGQVIIHKYGKQLEKRKQGLCILKALKLGEDLLNQGTKMNVHNRGQTRFWKGRNLRGCSIKVDLETTNPPQAEDFRMAHLVRKTSDKRLAPH</sequence>
<comment type="caution">
    <text evidence="1">The sequence shown here is derived from an EMBL/GenBank/DDBJ whole genome shotgun (WGS) entry which is preliminary data.</text>
</comment>
<dbReference type="EMBL" id="CM042888">
    <property type="protein sequence ID" value="KAI4325675.1"/>
    <property type="molecule type" value="Genomic_DNA"/>
</dbReference>
<dbReference type="Proteomes" id="UP001057402">
    <property type="component" value="Chromosome 9"/>
</dbReference>
<reference evidence="2" key="1">
    <citation type="journal article" date="2023" name="Front. Plant Sci.">
        <title>Chromosomal-level genome assembly of Melastoma candidum provides insights into trichome evolution.</title>
        <authorList>
            <person name="Zhong Y."/>
            <person name="Wu W."/>
            <person name="Sun C."/>
            <person name="Zou P."/>
            <person name="Liu Y."/>
            <person name="Dai S."/>
            <person name="Zhou R."/>
        </authorList>
    </citation>
    <scope>NUCLEOTIDE SEQUENCE [LARGE SCALE GENOMIC DNA]</scope>
</reference>
<protein>
    <submittedName>
        <fullName evidence="1">Uncharacterized protein</fullName>
    </submittedName>
</protein>